<dbReference type="EMBL" id="SRQM01000082">
    <property type="protein sequence ID" value="KAG6119287.1"/>
    <property type="molecule type" value="Genomic_DNA"/>
</dbReference>
<feature type="transmembrane region" description="Helical" evidence="1">
    <location>
        <begin position="60"/>
        <end position="81"/>
    </location>
</feature>
<keyword evidence="3" id="KW-1185">Reference proteome</keyword>
<dbReference type="AlphaFoldDB" id="A0A9P7Q4P9"/>
<keyword evidence="1" id="KW-1133">Transmembrane helix</keyword>
<sequence length="162" mass="18326">MAPSLPYRGYSRPVPILKHPTSTTNTIASKSALFARQAPPTVTVTVPAPAPSNDSSTLNAGAIVGIVIGSVTGILLLIWIIRSCFNLGEPRQERESMYHYVKPERRHRHHSRHSSRPRRYSYNSEISIPSAVVFPDRTRTRSTQRRIIYEDVGRGRRHMRNL</sequence>
<keyword evidence="1" id="KW-0472">Membrane</keyword>
<evidence type="ECO:0000313" key="3">
    <source>
        <dbReference type="Proteomes" id="UP000732380"/>
    </source>
</evidence>
<proteinExistence type="predicted"/>
<keyword evidence="1" id="KW-0812">Transmembrane</keyword>
<comment type="caution">
    <text evidence="2">The sequence shown here is derived from an EMBL/GenBank/DDBJ whole genome shotgun (WGS) entry which is preliminary data.</text>
</comment>
<evidence type="ECO:0000256" key="1">
    <source>
        <dbReference type="SAM" id="Phobius"/>
    </source>
</evidence>
<dbReference type="Proteomes" id="UP000732380">
    <property type="component" value="Unassembled WGS sequence"/>
</dbReference>
<gene>
    <name evidence="2" type="ORF">E4U13_007857</name>
</gene>
<reference evidence="2 3" key="1">
    <citation type="journal article" date="2020" name="bioRxiv">
        <title>Whole genome comparisons of ergot fungi reveals the divergence and evolution of species within the genus Claviceps are the result of varying mechanisms driving genome evolution and host range expansion.</title>
        <authorList>
            <person name="Wyka S.A."/>
            <person name="Mondo S.J."/>
            <person name="Liu M."/>
            <person name="Dettman J."/>
            <person name="Nalam V."/>
            <person name="Broders K.D."/>
        </authorList>
    </citation>
    <scope>NUCLEOTIDE SEQUENCE [LARGE SCALE GENOMIC DNA]</scope>
    <source>
        <strain evidence="2 3">LM576</strain>
    </source>
</reference>
<evidence type="ECO:0000313" key="2">
    <source>
        <dbReference type="EMBL" id="KAG6119287.1"/>
    </source>
</evidence>
<protein>
    <submittedName>
        <fullName evidence="2">Uncharacterized protein</fullName>
    </submittedName>
</protein>
<organism evidence="2 3">
    <name type="scientific">Claviceps humidiphila</name>
    <dbReference type="NCBI Taxonomy" id="1294629"/>
    <lineage>
        <taxon>Eukaryota</taxon>
        <taxon>Fungi</taxon>
        <taxon>Dikarya</taxon>
        <taxon>Ascomycota</taxon>
        <taxon>Pezizomycotina</taxon>
        <taxon>Sordariomycetes</taxon>
        <taxon>Hypocreomycetidae</taxon>
        <taxon>Hypocreales</taxon>
        <taxon>Clavicipitaceae</taxon>
        <taxon>Claviceps</taxon>
    </lineage>
</organism>
<accession>A0A9P7Q4P9</accession>
<name>A0A9P7Q4P9_9HYPO</name>